<evidence type="ECO:0000256" key="12">
    <source>
        <dbReference type="ARBA" id="ARBA00048366"/>
    </source>
</evidence>
<keyword evidence="5 13" id="KW-0963">Cytoplasm</keyword>
<evidence type="ECO:0000256" key="5">
    <source>
        <dbReference type="ARBA" id="ARBA00022490"/>
    </source>
</evidence>
<evidence type="ECO:0000256" key="4">
    <source>
        <dbReference type="ARBA" id="ARBA00015492"/>
    </source>
</evidence>
<comment type="subcellular location">
    <subcellularLocation>
        <location evidence="1 13">Cytoplasm</location>
    </subcellularLocation>
</comment>
<protein>
    <recommendedName>
        <fullName evidence="4 13">Threonylcarbamoyl-AMP synthase</fullName>
        <shortName evidence="13">TC-AMP synthase</shortName>
        <ecNumber evidence="3 13">2.7.7.87</ecNumber>
    </recommendedName>
    <alternativeName>
        <fullName evidence="11 13">L-threonylcarbamoyladenylate synthase</fullName>
    </alternativeName>
</protein>
<dbReference type="InterPro" id="IPR038385">
    <property type="entry name" value="Sua5/YwlC_C"/>
</dbReference>
<dbReference type="PROSITE" id="PS51163">
    <property type="entry name" value="YRDC"/>
    <property type="match status" value="1"/>
</dbReference>
<dbReference type="InterPro" id="IPR006070">
    <property type="entry name" value="Sua5-like_dom"/>
</dbReference>
<keyword evidence="7 13" id="KW-0819">tRNA processing</keyword>
<name>A0ABW5QMM2_9HYPH</name>
<keyword evidence="9 13" id="KW-0547">Nucleotide-binding</keyword>
<dbReference type="InterPro" id="IPR010923">
    <property type="entry name" value="T(6)A37_SUA5"/>
</dbReference>
<evidence type="ECO:0000256" key="11">
    <source>
        <dbReference type="ARBA" id="ARBA00029774"/>
    </source>
</evidence>
<evidence type="ECO:0000313" key="16">
    <source>
        <dbReference type="Proteomes" id="UP001597521"/>
    </source>
</evidence>
<dbReference type="Pfam" id="PF01300">
    <property type="entry name" value="Sua5_yciO_yrdC"/>
    <property type="match status" value="1"/>
</dbReference>
<dbReference type="Pfam" id="PF03481">
    <property type="entry name" value="Sua5_C"/>
    <property type="match status" value="1"/>
</dbReference>
<comment type="caution">
    <text evidence="15">The sequence shown here is derived from an EMBL/GenBank/DDBJ whole genome shotgun (WGS) entry which is preliminary data.</text>
</comment>
<keyword evidence="10 13" id="KW-0067">ATP-binding</keyword>
<evidence type="ECO:0000256" key="7">
    <source>
        <dbReference type="ARBA" id="ARBA00022694"/>
    </source>
</evidence>
<evidence type="ECO:0000256" key="1">
    <source>
        <dbReference type="ARBA" id="ARBA00004496"/>
    </source>
</evidence>
<dbReference type="Proteomes" id="UP001597521">
    <property type="component" value="Unassembled WGS sequence"/>
</dbReference>
<dbReference type="Gene3D" id="3.90.870.10">
    <property type="entry name" value="DHBP synthase"/>
    <property type="match status" value="1"/>
</dbReference>
<accession>A0ABW5QMM2</accession>
<dbReference type="InterPro" id="IPR050156">
    <property type="entry name" value="TC-AMP_synthase_SUA5"/>
</dbReference>
<dbReference type="EMBL" id="JBHUNP010000001">
    <property type="protein sequence ID" value="MFD2648741.1"/>
    <property type="molecule type" value="Genomic_DNA"/>
</dbReference>
<gene>
    <name evidence="15" type="ORF">ACFSX5_13150</name>
</gene>
<keyword evidence="16" id="KW-1185">Reference proteome</keyword>
<dbReference type="GO" id="GO:0061710">
    <property type="term" value="F:L-threonylcarbamoyladenylate synthase"/>
    <property type="evidence" value="ECO:0007669"/>
    <property type="project" value="UniProtKB-EC"/>
</dbReference>
<evidence type="ECO:0000256" key="10">
    <source>
        <dbReference type="ARBA" id="ARBA00022840"/>
    </source>
</evidence>
<organism evidence="15 16">
    <name type="scientific">Devosia albogilva</name>
    <dbReference type="NCBI Taxonomy" id="429726"/>
    <lineage>
        <taxon>Bacteria</taxon>
        <taxon>Pseudomonadati</taxon>
        <taxon>Pseudomonadota</taxon>
        <taxon>Alphaproteobacteria</taxon>
        <taxon>Hyphomicrobiales</taxon>
        <taxon>Devosiaceae</taxon>
        <taxon>Devosia</taxon>
    </lineage>
</organism>
<comment type="function">
    <text evidence="13">Required for the formation of a threonylcarbamoyl group on adenosine at position 37 (t(6)A37) in tRNAs that read codons beginning with adenine.</text>
</comment>
<reference evidence="16" key="1">
    <citation type="journal article" date="2019" name="Int. J. Syst. Evol. Microbiol.">
        <title>The Global Catalogue of Microorganisms (GCM) 10K type strain sequencing project: providing services to taxonomists for standard genome sequencing and annotation.</title>
        <authorList>
            <consortium name="The Broad Institute Genomics Platform"/>
            <consortium name="The Broad Institute Genome Sequencing Center for Infectious Disease"/>
            <person name="Wu L."/>
            <person name="Ma J."/>
        </authorList>
    </citation>
    <scope>NUCLEOTIDE SEQUENCE [LARGE SCALE GENOMIC DNA]</scope>
    <source>
        <strain evidence="16">CCM 7427</strain>
    </source>
</reference>
<dbReference type="InterPro" id="IPR017945">
    <property type="entry name" value="DHBP_synth_RibB-like_a/b_dom"/>
</dbReference>
<dbReference type="Gene3D" id="3.40.50.11030">
    <property type="entry name" value="Threonylcarbamoyl-AMP synthase, C-terminal domain"/>
    <property type="match status" value="1"/>
</dbReference>
<evidence type="ECO:0000256" key="9">
    <source>
        <dbReference type="ARBA" id="ARBA00022741"/>
    </source>
</evidence>
<dbReference type="SUPFAM" id="SSF55821">
    <property type="entry name" value="YrdC/RibB"/>
    <property type="match status" value="1"/>
</dbReference>
<comment type="similarity">
    <text evidence="2 13">Belongs to the SUA5 family.</text>
</comment>
<evidence type="ECO:0000256" key="6">
    <source>
        <dbReference type="ARBA" id="ARBA00022679"/>
    </source>
</evidence>
<proteinExistence type="inferred from homology"/>
<evidence type="ECO:0000259" key="14">
    <source>
        <dbReference type="PROSITE" id="PS51163"/>
    </source>
</evidence>
<sequence>MMNGAQTVPERPNLAQAAALIRAGQLCAFPTETVYGLGADATNPDAVLSIYETKGRPRFNPLIIHCADLAMAETLVTFTPLARDLAARFWPGSLSLVLPAKPGNGLADVATAGLDTVAVRVPDHPLARELISAVGRPVAAPSANPSGRLSPTTAEQVRRGFGGRVPVLDGGPCQAGVESTIVRVEGERLVQLRAGAVAREEIAAAMGRPVEVVGEDAGIAAPGMMLSHYAPNAGIRLSAEPRPDEAYLAFGPAAEFDGPTRNLSPAGDLREAARNLFSMLHELDASGAAVIAVAPIPETGLGEAINDRLRRAAAPRG</sequence>
<dbReference type="InterPro" id="IPR005145">
    <property type="entry name" value="Sua5_C"/>
</dbReference>
<evidence type="ECO:0000313" key="15">
    <source>
        <dbReference type="EMBL" id="MFD2648741.1"/>
    </source>
</evidence>
<keyword evidence="6 13" id="KW-0808">Transferase</keyword>
<evidence type="ECO:0000256" key="8">
    <source>
        <dbReference type="ARBA" id="ARBA00022695"/>
    </source>
</evidence>
<comment type="catalytic activity">
    <reaction evidence="12 13">
        <text>L-threonine + hydrogencarbonate + ATP = L-threonylcarbamoyladenylate + diphosphate + H2O</text>
        <dbReference type="Rhea" id="RHEA:36407"/>
        <dbReference type="ChEBI" id="CHEBI:15377"/>
        <dbReference type="ChEBI" id="CHEBI:17544"/>
        <dbReference type="ChEBI" id="CHEBI:30616"/>
        <dbReference type="ChEBI" id="CHEBI:33019"/>
        <dbReference type="ChEBI" id="CHEBI:57926"/>
        <dbReference type="ChEBI" id="CHEBI:73682"/>
        <dbReference type="EC" id="2.7.7.87"/>
    </reaction>
</comment>
<evidence type="ECO:0000256" key="2">
    <source>
        <dbReference type="ARBA" id="ARBA00007663"/>
    </source>
</evidence>
<feature type="domain" description="YrdC-like" evidence="14">
    <location>
        <begin position="11"/>
        <end position="197"/>
    </location>
</feature>
<dbReference type="PANTHER" id="PTHR17490">
    <property type="entry name" value="SUA5"/>
    <property type="match status" value="1"/>
</dbReference>
<dbReference type="PIRSF" id="PIRSF004930">
    <property type="entry name" value="Tln_factor_SUA5"/>
    <property type="match status" value="1"/>
</dbReference>
<dbReference type="NCBIfam" id="TIGR00057">
    <property type="entry name" value="L-threonylcarbamoyladenylate synthase"/>
    <property type="match status" value="1"/>
</dbReference>
<evidence type="ECO:0000256" key="13">
    <source>
        <dbReference type="PIRNR" id="PIRNR004930"/>
    </source>
</evidence>
<dbReference type="PANTHER" id="PTHR17490:SF16">
    <property type="entry name" value="THREONYLCARBAMOYL-AMP SYNTHASE"/>
    <property type="match status" value="1"/>
</dbReference>
<dbReference type="RefSeq" id="WP_386834023.1">
    <property type="nucleotide sequence ID" value="NZ_JBHUNP010000001.1"/>
</dbReference>
<keyword evidence="8 13" id="KW-0548">Nucleotidyltransferase</keyword>
<evidence type="ECO:0000256" key="3">
    <source>
        <dbReference type="ARBA" id="ARBA00012584"/>
    </source>
</evidence>
<dbReference type="EC" id="2.7.7.87" evidence="3 13"/>